<evidence type="ECO:0000256" key="1">
    <source>
        <dbReference type="ARBA" id="ARBA00004651"/>
    </source>
</evidence>
<dbReference type="GO" id="GO:0005886">
    <property type="term" value="C:plasma membrane"/>
    <property type="evidence" value="ECO:0007669"/>
    <property type="project" value="UniProtKB-SubCell"/>
</dbReference>
<dbReference type="KEGG" id="marq:MARGE09_P1029"/>
<protein>
    <recommendedName>
        <fullName evidence="7">Membrane transport protein MMPL domain-containing protein</fullName>
    </recommendedName>
</protein>
<reference evidence="8 9" key="1">
    <citation type="journal article" date="2022" name="IScience">
        <title>An ultrasensitive nanofiber-based assay for enzymatic hydrolysis and deep-sea microbial degradation of cellulose.</title>
        <authorList>
            <person name="Tsudome M."/>
            <person name="Tachioka M."/>
            <person name="Miyazaki M."/>
            <person name="Uchimura K."/>
            <person name="Tsuda M."/>
            <person name="Takaki Y."/>
            <person name="Deguchi S."/>
        </authorList>
    </citation>
    <scope>NUCLEOTIDE SEQUENCE [LARGE SCALE GENOMIC DNA]</scope>
    <source>
        <strain evidence="8 9">GE09</strain>
    </source>
</reference>
<feature type="domain" description="Membrane transport protein MMPL" evidence="7">
    <location>
        <begin position="165"/>
        <end position="397"/>
    </location>
</feature>
<accession>A0AAN2BJD3</accession>
<evidence type="ECO:0000256" key="5">
    <source>
        <dbReference type="ARBA" id="ARBA00023136"/>
    </source>
</evidence>
<feature type="transmembrane region" description="Helical" evidence="6">
    <location>
        <begin position="377"/>
        <end position="400"/>
    </location>
</feature>
<dbReference type="Pfam" id="PF03176">
    <property type="entry name" value="MMPL"/>
    <property type="match status" value="1"/>
</dbReference>
<evidence type="ECO:0000313" key="8">
    <source>
        <dbReference type="EMBL" id="BCD96829.1"/>
    </source>
</evidence>
<comment type="subcellular location">
    <subcellularLocation>
        <location evidence="1">Cell membrane</location>
        <topology evidence="1">Multi-pass membrane protein</topology>
    </subcellularLocation>
</comment>
<evidence type="ECO:0000259" key="7">
    <source>
        <dbReference type="Pfam" id="PF03176"/>
    </source>
</evidence>
<feature type="transmembrane region" description="Helical" evidence="6">
    <location>
        <begin position="306"/>
        <end position="327"/>
    </location>
</feature>
<keyword evidence="5 6" id="KW-0472">Membrane</keyword>
<keyword evidence="9" id="KW-1185">Reference proteome</keyword>
<keyword evidence="2" id="KW-1003">Cell membrane</keyword>
<dbReference type="EMBL" id="AP023086">
    <property type="protein sequence ID" value="BCD96829.1"/>
    <property type="molecule type" value="Genomic_DNA"/>
</dbReference>
<feature type="transmembrane region" description="Helical" evidence="6">
    <location>
        <begin position="762"/>
        <end position="785"/>
    </location>
</feature>
<dbReference type="AlphaFoldDB" id="A0AAN2BJD3"/>
<feature type="transmembrane region" description="Helical" evidence="6">
    <location>
        <begin position="649"/>
        <end position="672"/>
    </location>
</feature>
<name>A0AAN2BJD3_9GAMM</name>
<dbReference type="Gene3D" id="1.20.1640.10">
    <property type="entry name" value="Multidrug efflux transporter AcrB transmembrane domain"/>
    <property type="match status" value="2"/>
</dbReference>
<feature type="transmembrane region" description="Helical" evidence="6">
    <location>
        <begin position="253"/>
        <end position="272"/>
    </location>
</feature>
<dbReference type="InterPro" id="IPR004869">
    <property type="entry name" value="MMPL_dom"/>
</dbReference>
<dbReference type="InterPro" id="IPR050545">
    <property type="entry name" value="Mycobact_MmpL"/>
</dbReference>
<evidence type="ECO:0000256" key="6">
    <source>
        <dbReference type="SAM" id="Phobius"/>
    </source>
</evidence>
<feature type="transmembrane region" description="Helical" evidence="6">
    <location>
        <begin position="679"/>
        <end position="699"/>
    </location>
</feature>
<feature type="transmembrane region" description="Helical" evidence="6">
    <location>
        <begin position="428"/>
        <end position="446"/>
    </location>
</feature>
<dbReference type="PANTHER" id="PTHR33406">
    <property type="entry name" value="MEMBRANE PROTEIN MJ1562-RELATED"/>
    <property type="match status" value="1"/>
</dbReference>
<dbReference type="SUPFAM" id="SSF82866">
    <property type="entry name" value="Multidrug efflux transporter AcrB transmembrane domain"/>
    <property type="match status" value="2"/>
</dbReference>
<organism evidence="8 9">
    <name type="scientific">Marinagarivorans cellulosilyticus</name>
    <dbReference type="NCBI Taxonomy" id="2721545"/>
    <lineage>
        <taxon>Bacteria</taxon>
        <taxon>Pseudomonadati</taxon>
        <taxon>Pseudomonadota</taxon>
        <taxon>Gammaproteobacteria</taxon>
        <taxon>Cellvibrionales</taxon>
        <taxon>Cellvibrionaceae</taxon>
        <taxon>Marinagarivorans</taxon>
    </lineage>
</organism>
<feature type="transmembrane region" description="Helical" evidence="6">
    <location>
        <begin position="279"/>
        <end position="300"/>
    </location>
</feature>
<keyword evidence="4 6" id="KW-1133">Transmembrane helix</keyword>
<evidence type="ECO:0000256" key="3">
    <source>
        <dbReference type="ARBA" id="ARBA00022692"/>
    </source>
</evidence>
<feature type="transmembrane region" description="Helical" evidence="6">
    <location>
        <begin position="705"/>
        <end position="726"/>
    </location>
</feature>
<evidence type="ECO:0000256" key="4">
    <source>
        <dbReference type="ARBA" id="ARBA00022989"/>
    </source>
</evidence>
<gene>
    <name evidence="8" type="ORF">MARGE09_P1029</name>
</gene>
<keyword evidence="3 6" id="KW-0812">Transmembrane</keyword>
<proteinExistence type="predicted"/>
<evidence type="ECO:0000313" key="9">
    <source>
        <dbReference type="Proteomes" id="UP001320119"/>
    </source>
</evidence>
<feature type="transmembrane region" description="Helical" evidence="6">
    <location>
        <begin position="738"/>
        <end position="756"/>
    </location>
</feature>
<evidence type="ECO:0000256" key="2">
    <source>
        <dbReference type="ARBA" id="ARBA00022475"/>
    </source>
</evidence>
<dbReference type="PANTHER" id="PTHR33406:SF13">
    <property type="entry name" value="MEMBRANE PROTEIN YDFJ"/>
    <property type="match status" value="1"/>
</dbReference>
<sequence length="791" mass="86601">MRLTNLLRTLFALWCFFILLFSIRLHHSGFLLATDLTDLFPPSTHDRVVLQVNDQLQQTFGNNIVLAVEAENKSAALLAMQKVIKAVDASADLQMVDDINADAERLSQQQQLLAKYRYSLLTSNQARELTENNTDAITARAQQALLGFGGMGSSLSPLEDPLALTAGLMAQLQPPLNAELVDNFLVFHDNNTVVAMLLAQLTQASFKLDTQRRIKAWKQSLAHSVSAGGAAKLLVSGIVFHAAEASANANREISTIGLGSCLGVLLLFWFAFRSFKPLLLSLSSVAFGCFCAVVVTHTIFAEIHLLTLVFGASLIGVAIDYALHFLCKCQLSKGGDTHGSSYQTLKNILPSLSLGLFTSSLGYSCLLQAQLPGLQQVAVFSMVGLASAWLFVTVVLPYFVKQNLAASGAWLTGITYTLWQLWFKAPRFVLFAIACICIAFSLWGGAQSSLSSDARTLYKPSDALMAAEKRLQHHLQAVASNQYFLLRASSAEQLLQLEERFRDEHLERWVHEGVIDGYSATSRWVPSLATQNRYYALQKNKLYSAEGTVERFMLSVGFPIDAVESIRSDFLLSERARLPLSEWLAVASPEQKMLWLGKVPNGDNSALNSYVSLITLQAIHQLPVIARSEFIEGVTWVDRVAQMSDKLDALMHAALQLLCVAYGLIALSLLLLYRRWRAVFMVLLPLASSLFVVALLSCFSVPLNLFHILASFLLLGLGMDYSIFAYSGGRGASTQRAVFLSAITSILSFGLLALSATPMIQAFGVTLLLGSSFNLLFAPLITVLAKSQKSS</sequence>
<dbReference type="Proteomes" id="UP001320119">
    <property type="component" value="Chromosome"/>
</dbReference>